<gene>
    <name evidence="8" type="ORF">J2T22_003004</name>
</gene>
<evidence type="ECO:0000256" key="5">
    <source>
        <dbReference type="ARBA" id="ARBA00023163"/>
    </source>
</evidence>
<proteinExistence type="inferred from homology"/>
<keyword evidence="2" id="KW-0805">Transcription regulation</keyword>
<feature type="domain" description="RNA polymerase sigma factor 70 region 4 type 2" evidence="7">
    <location>
        <begin position="135"/>
        <end position="185"/>
    </location>
</feature>
<dbReference type="PANTHER" id="PTHR43133">
    <property type="entry name" value="RNA POLYMERASE ECF-TYPE SIGMA FACTO"/>
    <property type="match status" value="1"/>
</dbReference>
<evidence type="ECO:0000259" key="6">
    <source>
        <dbReference type="Pfam" id="PF04542"/>
    </source>
</evidence>
<feature type="domain" description="RNA polymerase sigma-70 region 2" evidence="6">
    <location>
        <begin position="34"/>
        <end position="100"/>
    </location>
</feature>
<reference evidence="8 9" key="1">
    <citation type="submission" date="2023-07" db="EMBL/GenBank/DDBJ databases">
        <title>Sorghum-associated microbial communities from plants grown in Nebraska, USA.</title>
        <authorList>
            <person name="Schachtman D."/>
        </authorList>
    </citation>
    <scope>NUCLEOTIDE SEQUENCE [LARGE SCALE GENOMIC DNA]</scope>
    <source>
        <strain evidence="8 9">DS994</strain>
    </source>
</reference>
<keyword evidence="4" id="KW-0238">DNA-binding</keyword>
<organism evidence="8 9">
    <name type="scientific">Pseudarthrobacter defluvii</name>
    <dbReference type="NCBI Taxonomy" id="410837"/>
    <lineage>
        <taxon>Bacteria</taxon>
        <taxon>Bacillati</taxon>
        <taxon>Actinomycetota</taxon>
        <taxon>Actinomycetes</taxon>
        <taxon>Micrococcales</taxon>
        <taxon>Micrococcaceae</taxon>
        <taxon>Pseudarthrobacter</taxon>
    </lineage>
</organism>
<dbReference type="EMBL" id="JAUSSY010000010">
    <property type="protein sequence ID" value="MDQ0119809.1"/>
    <property type="molecule type" value="Genomic_DNA"/>
</dbReference>
<evidence type="ECO:0000313" key="9">
    <source>
        <dbReference type="Proteomes" id="UP001226389"/>
    </source>
</evidence>
<dbReference type="NCBIfam" id="TIGR02937">
    <property type="entry name" value="sigma70-ECF"/>
    <property type="match status" value="1"/>
</dbReference>
<comment type="caution">
    <text evidence="8">The sequence shown here is derived from an EMBL/GenBank/DDBJ whole genome shotgun (WGS) entry which is preliminary data.</text>
</comment>
<dbReference type="InterPro" id="IPR036388">
    <property type="entry name" value="WH-like_DNA-bd_sf"/>
</dbReference>
<evidence type="ECO:0000256" key="3">
    <source>
        <dbReference type="ARBA" id="ARBA00023082"/>
    </source>
</evidence>
<dbReference type="Pfam" id="PF04542">
    <property type="entry name" value="Sigma70_r2"/>
    <property type="match status" value="1"/>
</dbReference>
<dbReference type="CDD" id="cd06171">
    <property type="entry name" value="Sigma70_r4"/>
    <property type="match status" value="1"/>
</dbReference>
<keyword evidence="9" id="KW-1185">Reference proteome</keyword>
<accession>A0ABT9UJK4</accession>
<evidence type="ECO:0000313" key="8">
    <source>
        <dbReference type="EMBL" id="MDQ0119809.1"/>
    </source>
</evidence>
<dbReference type="InterPro" id="IPR039425">
    <property type="entry name" value="RNA_pol_sigma-70-like"/>
</dbReference>
<keyword evidence="3" id="KW-0731">Sigma factor</keyword>
<dbReference type="InterPro" id="IPR013325">
    <property type="entry name" value="RNA_pol_sigma_r2"/>
</dbReference>
<protein>
    <submittedName>
        <fullName evidence="8">RNA polymerase sigma-70 factor (ECF subfamily)</fullName>
    </submittedName>
</protein>
<comment type="similarity">
    <text evidence="1">Belongs to the sigma-70 factor family. ECF subfamily.</text>
</comment>
<keyword evidence="5" id="KW-0804">Transcription</keyword>
<dbReference type="PANTHER" id="PTHR43133:SF8">
    <property type="entry name" value="RNA POLYMERASE SIGMA FACTOR HI_1459-RELATED"/>
    <property type="match status" value="1"/>
</dbReference>
<dbReference type="InterPro" id="IPR007627">
    <property type="entry name" value="RNA_pol_sigma70_r2"/>
</dbReference>
<evidence type="ECO:0000259" key="7">
    <source>
        <dbReference type="Pfam" id="PF08281"/>
    </source>
</evidence>
<dbReference type="Pfam" id="PF08281">
    <property type="entry name" value="Sigma70_r4_2"/>
    <property type="match status" value="1"/>
</dbReference>
<dbReference type="InterPro" id="IPR013324">
    <property type="entry name" value="RNA_pol_sigma_r3/r4-like"/>
</dbReference>
<dbReference type="InterPro" id="IPR013249">
    <property type="entry name" value="RNA_pol_sigma70_r4_t2"/>
</dbReference>
<dbReference type="Proteomes" id="UP001226389">
    <property type="component" value="Unassembled WGS sequence"/>
</dbReference>
<sequence>MTGLPLVRDQLDVVPDAILAGRAADGDTAAFESLARRYGPHMRAAARRLTGSYADADDVVQEVLVQAWQQLDTLREPAAVKGWLLRLTGSRSIDLLRRRRNHASLTTADGEAPVDTVSPGAGPETAVVAGAGIDSLKAALAALPEEQRRCWILKEINGQSYEEIARTLNISPASVRGRLARARITLVREMEDWR</sequence>
<evidence type="ECO:0000256" key="4">
    <source>
        <dbReference type="ARBA" id="ARBA00023125"/>
    </source>
</evidence>
<name>A0ABT9UJK4_9MICC</name>
<dbReference type="Gene3D" id="1.10.10.10">
    <property type="entry name" value="Winged helix-like DNA-binding domain superfamily/Winged helix DNA-binding domain"/>
    <property type="match status" value="1"/>
</dbReference>
<dbReference type="SUPFAM" id="SSF88659">
    <property type="entry name" value="Sigma3 and sigma4 domains of RNA polymerase sigma factors"/>
    <property type="match status" value="1"/>
</dbReference>
<evidence type="ECO:0000256" key="1">
    <source>
        <dbReference type="ARBA" id="ARBA00010641"/>
    </source>
</evidence>
<dbReference type="InterPro" id="IPR014284">
    <property type="entry name" value="RNA_pol_sigma-70_dom"/>
</dbReference>
<dbReference type="SUPFAM" id="SSF88946">
    <property type="entry name" value="Sigma2 domain of RNA polymerase sigma factors"/>
    <property type="match status" value="1"/>
</dbReference>
<evidence type="ECO:0000256" key="2">
    <source>
        <dbReference type="ARBA" id="ARBA00023015"/>
    </source>
</evidence>
<dbReference type="Gene3D" id="1.10.1740.10">
    <property type="match status" value="1"/>
</dbReference>